<comment type="subcellular location">
    <subcellularLocation>
        <location evidence="1">Membrane</location>
    </subcellularLocation>
</comment>
<evidence type="ECO:0000256" key="5">
    <source>
        <dbReference type="ARBA" id="ARBA00023180"/>
    </source>
</evidence>
<evidence type="ECO:0000256" key="3">
    <source>
        <dbReference type="ARBA" id="ARBA00023136"/>
    </source>
</evidence>
<dbReference type="InterPro" id="IPR016201">
    <property type="entry name" value="PSI"/>
</dbReference>
<keyword evidence="7" id="KW-1133">Transmembrane helix</keyword>
<reference evidence="9 10" key="2">
    <citation type="journal article" date="2022" name="Mol. Biol. Evol.">
        <title>Comparative Genomics Reveals Insights into the Divergent Evolution of Astigmatic Mites and Household Pest Adaptations.</title>
        <authorList>
            <person name="Xiong Q."/>
            <person name="Wan A.T."/>
            <person name="Liu X."/>
            <person name="Fung C.S."/>
            <person name="Xiao X."/>
            <person name="Malainual N."/>
            <person name="Hou J."/>
            <person name="Wang L."/>
            <person name="Wang M."/>
            <person name="Yang K.Y."/>
            <person name="Cui Y."/>
            <person name="Leung E.L."/>
            <person name="Nong W."/>
            <person name="Shin S.K."/>
            <person name="Au S.W."/>
            <person name="Jeong K.Y."/>
            <person name="Chew F.T."/>
            <person name="Hui J.H."/>
            <person name="Leung T.F."/>
            <person name="Tungtrongchitr A."/>
            <person name="Zhong N."/>
            <person name="Liu Z."/>
            <person name="Tsui S.K."/>
        </authorList>
    </citation>
    <scope>NUCLEOTIDE SEQUENCE [LARGE SCALE GENOMIC DNA]</scope>
    <source>
        <strain evidence="9">Derp</strain>
    </source>
</reference>
<dbReference type="Pfam" id="PF01437">
    <property type="entry name" value="PSI"/>
    <property type="match status" value="3"/>
</dbReference>
<evidence type="ECO:0000259" key="8">
    <source>
        <dbReference type="PROSITE" id="PS51004"/>
    </source>
</evidence>
<dbReference type="SMART" id="SM00630">
    <property type="entry name" value="Sema"/>
    <property type="match status" value="3"/>
</dbReference>
<dbReference type="Gene3D" id="3.30.1680.10">
    <property type="entry name" value="ligand-binding face of the semaphorins, domain 2"/>
    <property type="match status" value="3"/>
</dbReference>
<evidence type="ECO:0000256" key="2">
    <source>
        <dbReference type="ARBA" id="ARBA00022902"/>
    </source>
</evidence>
<feature type="transmembrane region" description="Helical" evidence="7">
    <location>
        <begin position="1815"/>
        <end position="1843"/>
    </location>
</feature>
<dbReference type="Pfam" id="PF01403">
    <property type="entry name" value="Sema"/>
    <property type="match status" value="3"/>
</dbReference>
<evidence type="ECO:0000256" key="4">
    <source>
        <dbReference type="ARBA" id="ARBA00023157"/>
    </source>
</evidence>
<comment type="caution">
    <text evidence="6">Lacks conserved residue(s) required for the propagation of feature annotation.</text>
</comment>
<keyword evidence="3 7" id="KW-0472">Membrane</keyword>
<feature type="domain" description="Sema" evidence="8">
    <location>
        <begin position="16"/>
        <end position="470"/>
    </location>
</feature>
<feature type="transmembrane region" description="Helical" evidence="7">
    <location>
        <begin position="1217"/>
        <end position="1240"/>
    </location>
</feature>
<dbReference type="InterPro" id="IPR027231">
    <property type="entry name" value="Semaphorin"/>
</dbReference>
<proteinExistence type="predicted"/>
<dbReference type="Gene3D" id="2.130.10.10">
    <property type="entry name" value="YVTN repeat-like/Quinoprotein amine dehydrogenase"/>
    <property type="match status" value="3"/>
</dbReference>
<dbReference type="Proteomes" id="UP000887458">
    <property type="component" value="Unassembled WGS sequence"/>
</dbReference>
<keyword evidence="2" id="KW-0524">Neurogenesis</keyword>
<evidence type="ECO:0000313" key="10">
    <source>
        <dbReference type="Proteomes" id="UP000887458"/>
    </source>
</evidence>
<dbReference type="EMBL" id="NJHN03000126">
    <property type="protein sequence ID" value="KAH9412920.1"/>
    <property type="molecule type" value="Genomic_DNA"/>
</dbReference>
<keyword evidence="10" id="KW-1185">Reference proteome</keyword>
<sequence length="1958" mass="228115">MLSKESISKSCNNHYVILLQCLLINWLYAEHLERFQHQQIEHYKPILFIEKDYKVFIGAKNHILALNLMDFQSSFQQHYSIPAEIKQINNCHQKTTNREECHNFITTLFPINGGKQILYCGTNAYSPQCQITLINDNFQVVNKSVSTLSPHSPYWNTTTLLIENGQFYYAGPIDSHGTNVTIIQQIDIFNNTTHFVQTLQNNHYWINKDANFVASFQYEQHVYFLFRESDMEHSNMGGHRVMSRIGRVCKKDSGLQNHWTTFLKARLNCSLPGSIPFYLNEIQSVHYIHNDKSYRFYAVFNTPQNSLHGSAVCVFTMKSVLRSFEGAFRYQPSPSQLWQRQDDDHTMFNCQASHNDHSQSHLSLKYQLMDDAVQPINDKPLIFTKHEHFKLIAVDWIETKFDNFVQIIFIATNDGKLLKYVHWSNLDESCLIDAIQLINPKENQFLSMKFYRATDSLYFGTEKEFIRLSVDQCDKYPNEEECINSGDPYCGWNRYQMKCIRSSLGILRDENFIQNKNPQSCQQLWSDWFSCSVTDPKTFAQGICQCRQRPCASATNNNCFKGFEYQVTDCVVYHTWKFLFVSVIVAVLLSSSITALMYFYFFPKIKKRAKKSKPTPKLEIYKKSPTLSLSPAYSMATSTVTSSLSCSTRNLDSTWFIALFNHIIFLLINSLYAKHSDLERFTRSDIEHYKPILFIEKDSKVFIGAKNHILVLNIINFTSKPLQDYSIPAEEKKMKNCHQKGMNQEECHNFITTLFPINGGKQILYCGTNAYSPQCQIRLINDNFQVVNKSVSVNSFSPYWNTTSLLTENGVFYYGGPLDLRGVDESIIKQTEIISKVKSHVRTLQNNPYWINVDANFVTSFQYGPHVYFLFRETDLEYSNDGGYHVVSRIGRVCTNDTGWKNRWTTFLKARLNCSLPGSLPFYLNEIQSVHYIHNDKTFRLYAIFNAAPNSIYSSAVCVFTMKSVLRSFEGAFRYQPSSSQLWQRQDDDHSVFNCQANNTDQSQSQLNLKYQLMDDAVQPINNKPFISTKQEHFKLIVVDWIETKFDNFVQVIFIATNDGKLLKYVQWSNLNELCLVDDIQLIDPKENQFLSIKFYQKTDSLYFGTVKEFIRLSIDQCEKYQQKEECIHSGDPYCGWNQIHEKCIRSTNDNLQDENFIQSDRPSCHQSWSEWFACTDPKSSAKGLCRCRKRPCLNMNNNCINGSEYEVRNCIANHNWTMLFFATIFAVILSSSIGVHVFIDQINMKKKCIDYLVILQFLLIHSMYAKHLERIKESEIEHYKPMLFNEKDSKIIVGARNHILIMNQTDFESSMLEDYVSRLDIEKMKNCYQKGVDQEYCNNFITTLLQIPPIINYTKQGQILVCGTYSYSPECQIRQLNDNFDIVAKSTFIHSPHSPYWNTTSLLTKKGEFFFGGPLDYRGVDVTIIKQINILPTQEPEYVRGIQNNHYWINKDASFFASFQYDRHVYFLFRESDIEFANVDGHHVVSRIGRVCTNDTGVENFWTTFLKARLNCSLPGSLPFYLNEIQSVHYIHNDKTYRFYAIFNTPPNSIHGSAVCVFTMKSVLKSFEGAFRYQPSPSQLWQRQDDDHSAFNCQPIDHGTVILNSKYQLMDDAVQPIHNKPLIFTKHEHFRLIVTDWVVTKFDNFVQVIFIATNDGKLLKYVQWSNLNELCLVDDIQLIDPKENQFLSMKFYQKTDSLYFGTEKEFIRLSIDQCEKYQQKEECIHSGDPYCGWNQIHEKCIRSTNDNLQDENFIQSDRPSCHQSWSEWFICSVTDSKSIAKHEICHCRRRPCQADSNNDCFKGFEYEVTDCIVYYSWTMLFIYVITAVILCSILTVSILFCISYSKDKPKKPKTEPKLSFDSSFTSPTNKILPKSIFTPFRRIPTKFIKSLIRPSHYISSKKKPFFSPRLFHKRRDVGKNFQSPAIHQQQQYSSMMGKDSTNFPHYQQVSSFSSSLH</sequence>
<feature type="transmembrane region" description="Helical" evidence="7">
    <location>
        <begin position="1249"/>
        <end position="1266"/>
    </location>
</feature>
<keyword evidence="7" id="KW-0812">Transmembrane</keyword>
<comment type="caution">
    <text evidence="9">The sequence shown here is derived from an EMBL/GenBank/DDBJ whole genome shotgun (WGS) entry which is preliminary data.</text>
</comment>
<dbReference type="InterPro" id="IPR002165">
    <property type="entry name" value="Plexin_repeat"/>
</dbReference>
<evidence type="ECO:0000313" key="9">
    <source>
        <dbReference type="EMBL" id="KAH9412920.1"/>
    </source>
</evidence>
<feature type="transmembrane region" description="Helical" evidence="7">
    <location>
        <begin position="578"/>
        <end position="601"/>
    </location>
</feature>
<feature type="transmembrane region" description="Helical" evidence="7">
    <location>
        <begin position="654"/>
        <end position="673"/>
    </location>
</feature>
<keyword evidence="5" id="KW-0325">Glycoprotein</keyword>
<keyword evidence="4" id="KW-1015">Disulfide bond</keyword>
<evidence type="ECO:0000256" key="1">
    <source>
        <dbReference type="ARBA" id="ARBA00004370"/>
    </source>
</evidence>
<evidence type="ECO:0000256" key="7">
    <source>
        <dbReference type="SAM" id="Phobius"/>
    </source>
</evidence>
<dbReference type="InterPro" id="IPR036352">
    <property type="entry name" value="Semap_dom_sf"/>
</dbReference>
<dbReference type="SUPFAM" id="SSF101912">
    <property type="entry name" value="Sema domain"/>
    <property type="match status" value="3"/>
</dbReference>
<gene>
    <name evidence="9" type="primary">SEMA5A_2</name>
    <name evidence="9" type="ORF">DERP_013229</name>
</gene>
<dbReference type="PROSITE" id="PS51004">
    <property type="entry name" value="SEMA"/>
    <property type="match status" value="3"/>
</dbReference>
<dbReference type="PANTHER" id="PTHR11036">
    <property type="entry name" value="SEMAPHORIN"/>
    <property type="match status" value="1"/>
</dbReference>
<name>A0ABQ8IS87_DERPT</name>
<dbReference type="PANTHER" id="PTHR11036:SF79">
    <property type="entry name" value="SEMAPHORIN 5C, ISOFORM A"/>
    <property type="match status" value="1"/>
</dbReference>
<organism evidence="9 10">
    <name type="scientific">Dermatophagoides pteronyssinus</name>
    <name type="common">European house dust mite</name>
    <dbReference type="NCBI Taxonomy" id="6956"/>
    <lineage>
        <taxon>Eukaryota</taxon>
        <taxon>Metazoa</taxon>
        <taxon>Ecdysozoa</taxon>
        <taxon>Arthropoda</taxon>
        <taxon>Chelicerata</taxon>
        <taxon>Arachnida</taxon>
        <taxon>Acari</taxon>
        <taxon>Acariformes</taxon>
        <taxon>Sarcoptiformes</taxon>
        <taxon>Astigmata</taxon>
        <taxon>Psoroptidia</taxon>
        <taxon>Analgoidea</taxon>
        <taxon>Pyroglyphidae</taxon>
        <taxon>Dermatophagoidinae</taxon>
        <taxon>Dermatophagoides</taxon>
    </lineage>
</organism>
<reference evidence="9 10" key="1">
    <citation type="journal article" date="2018" name="J. Allergy Clin. Immunol.">
        <title>High-quality assembly of Dermatophagoides pteronyssinus genome and transcriptome reveals a wide range of novel allergens.</title>
        <authorList>
            <person name="Liu X.Y."/>
            <person name="Yang K.Y."/>
            <person name="Wang M.Q."/>
            <person name="Kwok J.S."/>
            <person name="Zeng X."/>
            <person name="Yang Z."/>
            <person name="Xiao X.J."/>
            <person name="Lau C.P."/>
            <person name="Li Y."/>
            <person name="Huang Z.M."/>
            <person name="Ba J.G."/>
            <person name="Yim A.K."/>
            <person name="Ouyang C.Y."/>
            <person name="Ngai S.M."/>
            <person name="Chan T.F."/>
            <person name="Leung E.L."/>
            <person name="Liu L."/>
            <person name="Liu Z.G."/>
            <person name="Tsui S.K."/>
        </authorList>
    </citation>
    <scope>NUCLEOTIDE SEQUENCE [LARGE SCALE GENOMIC DNA]</scope>
    <source>
        <strain evidence="9">Derp</strain>
    </source>
</reference>
<evidence type="ECO:0000256" key="6">
    <source>
        <dbReference type="PROSITE-ProRule" id="PRU00352"/>
    </source>
</evidence>
<feature type="domain" description="Sema" evidence="8">
    <location>
        <begin position="663"/>
        <end position="1115"/>
    </location>
</feature>
<dbReference type="InterPro" id="IPR001627">
    <property type="entry name" value="Semap_dom"/>
</dbReference>
<feature type="domain" description="Sema" evidence="8">
    <location>
        <begin position="1253"/>
        <end position="1712"/>
    </location>
</feature>
<accession>A0ABQ8IS87</accession>
<dbReference type="SMART" id="SM00423">
    <property type="entry name" value="PSI"/>
    <property type="match status" value="3"/>
</dbReference>
<protein>
    <submittedName>
        <fullName evidence="9">Semaphorin-5A</fullName>
    </submittedName>
</protein>
<dbReference type="SUPFAM" id="SSF103575">
    <property type="entry name" value="Plexin repeat"/>
    <property type="match status" value="3"/>
</dbReference>
<dbReference type="InterPro" id="IPR015943">
    <property type="entry name" value="WD40/YVTN_repeat-like_dom_sf"/>
</dbReference>